<dbReference type="InterPro" id="IPR047324">
    <property type="entry name" value="LbH_gamma_CA-like"/>
</dbReference>
<feature type="non-terminal residue" evidence="1">
    <location>
        <position position="1"/>
    </location>
</feature>
<reference evidence="1" key="1">
    <citation type="submission" date="2018-05" db="EMBL/GenBank/DDBJ databases">
        <authorList>
            <person name="Lanie J.A."/>
            <person name="Ng W.-L."/>
            <person name="Kazmierczak K.M."/>
            <person name="Andrzejewski T.M."/>
            <person name="Davidsen T.M."/>
            <person name="Wayne K.J."/>
            <person name="Tettelin H."/>
            <person name="Glass J.I."/>
            <person name="Rusch D."/>
            <person name="Podicherti R."/>
            <person name="Tsui H.-C.T."/>
            <person name="Winkler M.E."/>
        </authorList>
    </citation>
    <scope>NUCLEOTIDE SEQUENCE</scope>
</reference>
<dbReference type="InterPro" id="IPR001451">
    <property type="entry name" value="Hexapep"/>
</dbReference>
<dbReference type="CDD" id="cd04645">
    <property type="entry name" value="LbH_gamma_CA_like"/>
    <property type="match status" value="1"/>
</dbReference>
<accession>A0A382T1Y7</accession>
<dbReference type="InterPro" id="IPR050484">
    <property type="entry name" value="Transf_Hexapept/Carb_Anhydrase"/>
</dbReference>
<dbReference type="SUPFAM" id="SSF51161">
    <property type="entry name" value="Trimeric LpxA-like enzymes"/>
    <property type="match status" value="1"/>
</dbReference>
<name>A0A382T1Y7_9ZZZZ</name>
<evidence type="ECO:0000313" key="1">
    <source>
        <dbReference type="EMBL" id="SVD15408.1"/>
    </source>
</evidence>
<dbReference type="Pfam" id="PF00132">
    <property type="entry name" value="Hexapep"/>
    <property type="match status" value="1"/>
</dbReference>
<protein>
    <recommendedName>
        <fullName evidence="2">UDP-3-O-[3-hydroxymyristoyl] glucosamine N-acyltransferase non-repeat region domain-containing protein</fullName>
    </recommendedName>
</protein>
<organism evidence="1">
    <name type="scientific">marine metagenome</name>
    <dbReference type="NCBI Taxonomy" id="408172"/>
    <lineage>
        <taxon>unclassified sequences</taxon>
        <taxon>metagenomes</taxon>
        <taxon>ecological metagenomes</taxon>
    </lineage>
</organism>
<sequence>VPPGKKLDGGWLYDGNPARPVREVSSNELNQLRSALLDGGDNHTVCDADLPPLDMKSFIPFSAGNGPLYSLRGTYPVIDVEGYVAPTAVVAGNVMAAAGTSVWFSTVMRGDGAPISLGERSNVQDNSILTTDASRGSICIGADVTIGHNVRMGACVVGDQCLIGMGAQLGDGVVVEDGALVGARAYVEPGTVVKAGYIWAGRPATEFRPVKPEEHQFFQRGKEVYVGYTAAYLAEQAA</sequence>
<dbReference type="Gene3D" id="2.160.10.10">
    <property type="entry name" value="Hexapeptide repeat proteins"/>
    <property type="match status" value="1"/>
</dbReference>
<dbReference type="InterPro" id="IPR011004">
    <property type="entry name" value="Trimer_LpxA-like_sf"/>
</dbReference>
<dbReference type="EMBL" id="UINC01132846">
    <property type="protein sequence ID" value="SVD15408.1"/>
    <property type="molecule type" value="Genomic_DNA"/>
</dbReference>
<dbReference type="AlphaFoldDB" id="A0A382T1Y7"/>
<dbReference type="PANTHER" id="PTHR13061:SF29">
    <property type="entry name" value="GAMMA CARBONIC ANHYDRASE-LIKE 1, MITOCHONDRIAL-RELATED"/>
    <property type="match status" value="1"/>
</dbReference>
<dbReference type="PANTHER" id="PTHR13061">
    <property type="entry name" value="DYNACTIN SUBUNIT P25"/>
    <property type="match status" value="1"/>
</dbReference>
<evidence type="ECO:0008006" key="2">
    <source>
        <dbReference type="Google" id="ProtNLM"/>
    </source>
</evidence>
<proteinExistence type="predicted"/>
<gene>
    <name evidence="1" type="ORF">METZ01_LOCUS368262</name>
</gene>